<dbReference type="InterPro" id="IPR050168">
    <property type="entry name" value="AAA_ATPase_domain"/>
</dbReference>
<evidence type="ECO:0000256" key="1">
    <source>
        <dbReference type="RuleBase" id="RU003651"/>
    </source>
</evidence>
<feature type="domain" description="AAA+ ATPase" evidence="3">
    <location>
        <begin position="321"/>
        <end position="457"/>
    </location>
</feature>
<keyword evidence="2" id="KW-1133">Transmembrane helix</keyword>
<keyword evidence="1" id="KW-0547">Nucleotide-binding</keyword>
<evidence type="ECO:0000313" key="4">
    <source>
        <dbReference type="EMBL" id="MTD09850.1"/>
    </source>
</evidence>
<evidence type="ECO:0000256" key="2">
    <source>
        <dbReference type="SAM" id="Phobius"/>
    </source>
</evidence>
<dbReference type="InterPro" id="IPR041569">
    <property type="entry name" value="AAA_lid_3"/>
</dbReference>
<reference evidence="4 5" key="1">
    <citation type="submission" date="2019-11" db="EMBL/GenBank/DDBJ databases">
        <authorList>
            <person name="An D."/>
        </authorList>
    </citation>
    <scope>NUCLEOTIDE SEQUENCE [LARGE SCALE GENOMIC DNA]</scope>
    <source>
        <strain evidence="4 5">YIM 103518</strain>
    </source>
</reference>
<comment type="similarity">
    <text evidence="1">Belongs to the AAA ATPase family.</text>
</comment>
<gene>
    <name evidence="4" type="ORF">GIX10_00065</name>
</gene>
<dbReference type="Pfam" id="PF00004">
    <property type="entry name" value="AAA"/>
    <property type="match status" value="2"/>
</dbReference>
<evidence type="ECO:0000259" key="3">
    <source>
        <dbReference type="SMART" id="SM00382"/>
    </source>
</evidence>
<dbReference type="PANTHER" id="PTHR23077:SF198">
    <property type="entry name" value="ATP-DEPENDENT ZINC METALLOPROTEASE FTSH"/>
    <property type="match status" value="1"/>
</dbReference>
<dbReference type="SMART" id="SM00382">
    <property type="entry name" value="AAA"/>
    <property type="match status" value="2"/>
</dbReference>
<organism evidence="4 5">
    <name type="scientific">Acinetobacter faecalis</name>
    <dbReference type="NCBI Taxonomy" id="2665161"/>
    <lineage>
        <taxon>Bacteria</taxon>
        <taxon>Pseudomonadati</taxon>
        <taxon>Pseudomonadota</taxon>
        <taxon>Gammaproteobacteria</taxon>
        <taxon>Moraxellales</taxon>
        <taxon>Moraxellaceae</taxon>
        <taxon>Acinetobacter</taxon>
    </lineage>
</organism>
<dbReference type="Gene3D" id="1.10.8.60">
    <property type="match status" value="1"/>
</dbReference>
<dbReference type="RefSeq" id="WP_154771534.1">
    <property type="nucleotide sequence ID" value="NZ_JAXHPI010000039.1"/>
</dbReference>
<dbReference type="GO" id="GO:0016887">
    <property type="term" value="F:ATP hydrolysis activity"/>
    <property type="evidence" value="ECO:0007669"/>
    <property type="project" value="InterPro"/>
</dbReference>
<dbReference type="AlphaFoldDB" id="A0A6L6GBB9"/>
<keyword evidence="2" id="KW-0812">Transmembrane</keyword>
<dbReference type="PANTHER" id="PTHR23077">
    <property type="entry name" value="AAA-FAMILY ATPASE"/>
    <property type="match status" value="1"/>
</dbReference>
<dbReference type="InterPro" id="IPR003960">
    <property type="entry name" value="ATPase_AAA_CS"/>
</dbReference>
<feature type="domain" description="AAA+ ATPase" evidence="3">
    <location>
        <begin position="568"/>
        <end position="703"/>
    </location>
</feature>
<dbReference type="PROSITE" id="PS00674">
    <property type="entry name" value="AAA"/>
    <property type="match status" value="2"/>
</dbReference>
<dbReference type="SUPFAM" id="SSF52540">
    <property type="entry name" value="P-loop containing nucleoside triphosphate hydrolases"/>
    <property type="match status" value="2"/>
</dbReference>
<keyword evidence="1" id="KW-0067">ATP-binding</keyword>
<dbReference type="Proteomes" id="UP000473854">
    <property type="component" value="Unassembled WGS sequence"/>
</dbReference>
<protein>
    <submittedName>
        <fullName evidence="4">AAA family ATPase</fullName>
    </submittedName>
</protein>
<sequence length="785" mass="86989">MANDNLQNEGYLAQQYNKAIAELDGIKAQSEEAFKEAEQYYPAVERAARNIELKLANSVKHAVQKIRDDARKKELFSSLSLRTLTKSGFATIVIWVLLIFVAPYFLKYILGRFLTYLVVFGIYVWLVRRAMTKAATKKTEGACQALLKLGTFKVSFMQFSEKESGDSNHPYIATVAPSNEGNGSTSNWRIDKRFGNMFGESFVVFEDLETKKIYALLHVQQNGEPQIIDITANLSQQEWTVREKFLKEFANQVQDDIKPIQEFAEHSQEAERHKQILSSLKKRISTLKDVMVNWSDVALEEETLDRILKLVDLFVSGRKPSPKGILLYGPPGTGKTLIARKLAKQADCHFEAVNIADLKAGHIGQTAPKVKELWQRCRDKAPTILFIDECESAFAKRGGIDNDSFGNELVQTFISEWDGFNQAAGQVFVIGATNRHDILDNAILSRFTTTVEIGLPNDKARANILKNEFKMAELNIEVTDELVTETSGMSGRDIHTLVATLVAENINSDLNIETLVAQVRKVRGKSSTQVKTLSWDDIVLPEKTLNEFQNLGKELRNSERLNKLGISTPKGILLYGPPGTGKTQIARVLAGQSGLSFIAAATSDLKANFIGQSGSKVKQLFEQARSQAPCIVFIDEIDIIAGSRGGNSDGFVQEIVGQLLQEIDGVATKAGQVFLLAASNHPENIDSALLSRLERKIEIGLPDVEARAKILSLLLSSKPVAFDVSEKVQELAKLTDGMSGRDLNSLITRATRKAVHRTIESGEEIESLQILEEDLIDAAESKQEA</sequence>
<feature type="transmembrane region" description="Helical" evidence="2">
    <location>
        <begin position="87"/>
        <end position="106"/>
    </location>
</feature>
<dbReference type="EMBL" id="WLYL01000001">
    <property type="protein sequence ID" value="MTD09850.1"/>
    <property type="molecule type" value="Genomic_DNA"/>
</dbReference>
<comment type="caution">
    <text evidence="4">The sequence shown here is derived from an EMBL/GenBank/DDBJ whole genome shotgun (WGS) entry which is preliminary data.</text>
</comment>
<evidence type="ECO:0000313" key="5">
    <source>
        <dbReference type="Proteomes" id="UP000473854"/>
    </source>
</evidence>
<dbReference type="GO" id="GO:0005524">
    <property type="term" value="F:ATP binding"/>
    <property type="evidence" value="ECO:0007669"/>
    <property type="project" value="UniProtKB-KW"/>
</dbReference>
<dbReference type="InterPro" id="IPR003593">
    <property type="entry name" value="AAA+_ATPase"/>
</dbReference>
<feature type="transmembrane region" description="Helical" evidence="2">
    <location>
        <begin position="113"/>
        <end position="131"/>
    </location>
</feature>
<dbReference type="InterPro" id="IPR003959">
    <property type="entry name" value="ATPase_AAA_core"/>
</dbReference>
<accession>A0A6L6GBB9</accession>
<proteinExistence type="inferred from homology"/>
<name>A0A6L6GBB9_9GAMM</name>
<dbReference type="Pfam" id="PF17862">
    <property type="entry name" value="AAA_lid_3"/>
    <property type="match status" value="1"/>
</dbReference>
<dbReference type="InterPro" id="IPR027417">
    <property type="entry name" value="P-loop_NTPase"/>
</dbReference>
<dbReference type="Gene3D" id="3.40.50.300">
    <property type="entry name" value="P-loop containing nucleotide triphosphate hydrolases"/>
    <property type="match status" value="2"/>
</dbReference>
<keyword evidence="2" id="KW-0472">Membrane</keyword>